<accession>A0A095UEC0</accession>
<dbReference type="STRING" id="642227.HA49_11215"/>
<dbReference type="InterPro" id="IPR000182">
    <property type="entry name" value="GNAT_dom"/>
</dbReference>
<name>A0A095UEC0_9GAMM</name>
<keyword evidence="3" id="KW-1185">Reference proteome</keyword>
<dbReference type="InterPro" id="IPR016181">
    <property type="entry name" value="Acyl_CoA_acyltransferase"/>
</dbReference>
<dbReference type="AlphaFoldDB" id="A0A095UEC0"/>
<protein>
    <recommendedName>
        <fullName evidence="1">N-acetyltransferase domain-containing protein</fullName>
    </recommendedName>
</protein>
<dbReference type="Proteomes" id="UP000029577">
    <property type="component" value="Unassembled WGS sequence"/>
</dbReference>
<dbReference type="OrthoDB" id="1178186at2"/>
<evidence type="ECO:0000259" key="1">
    <source>
        <dbReference type="PROSITE" id="PS51186"/>
    </source>
</evidence>
<comment type="caution">
    <text evidence="2">The sequence shown here is derived from an EMBL/GenBank/DDBJ whole genome shotgun (WGS) entry which is preliminary data.</text>
</comment>
<dbReference type="Pfam" id="PF13673">
    <property type="entry name" value="Acetyltransf_10"/>
    <property type="match status" value="1"/>
</dbReference>
<dbReference type="CDD" id="cd04301">
    <property type="entry name" value="NAT_SF"/>
    <property type="match status" value="1"/>
</dbReference>
<dbReference type="PROSITE" id="PS51186">
    <property type="entry name" value="GNAT"/>
    <property type="match status" value="1"/>
</dbReference>
<reference evidence="2" key="1">
    <citation type="submission" date="2014-12" db="EMBL/GenBank/DDBJ databases">
        <title>The draft genome of the Tatumella morbirosei type strain, LMG23360T isolated from pineapple rot.</title>
        <authorList>
            <person name="Smits T.H."/>
            <person name="Palmer M."/>
            <person name="Venter S.N."/>
            <person name="Duffy B."/>
            <person name="Steenkamp E.T."/>
            <person name="Chan W.Y."/>
            <person name="Coutinho T.A."/>
            <person name="Coetzee M.P."/>
            <person name="De Maayer P."/>
        </authorList>
    </citation>
    <scope>NUCLEOTIDE SEQUENCE [LARGE SCALE GENOMIC DNA]</scope>
    <source>
        <strain evidence="2">LMG 23360</strain>
    </source>
</reference>
<proteinExistence type="predicted"/>
<feature type="domain" description="N-acetyltransferase" evidence="1">
    <location>
        <begin position="1"/>
        <end position="135"/>
    </location>
</feature>
<dbReference type="Gene3D" id="3.40.630.30">
    <property type="match status" value="1"/>
</dbReference>
<sequence length="135" mass="15363">MKLTELSIEDCIDLRHEVLWPDLPRDESRVPGDDVARHFGIVRDGAVISCLSVFCDGEDRVQIRKFATRQQLQGQGIGTLLLKEVLSKLQQEGVRSVFLDARLTAVPFYQRAGFITEGNPFIRKGLTFIRMVKQF</sequence>
<organism evidence="2 3">
    <name type="scientific">Tatumella morbirosei</name>
    <dbReference type="NCBI Taxonomy" id="642227"/>
    <lineage>
        <taxon>Bacteria</taxon>
        <taxon>Pseudomonadati</taxon>
        <taxon>Pseudomonadota</taxon>
        <taxon>Gammaproteobacteria</taxon>
        <taxon>Enterobacterales</taxon>
        <taxon>Erwiniaceae</taxon>
        <taxon>Tatumella</taxon>
    </lineage>
</organism>
<evidence type="ECO:0000313" key="3">
    <source>
        <dbReference type="Proteomes" id="UP000029577"/>
    </source>
</evidence>
<gene>
    <name evidence="2" type="ORF">HA49_11215</name>
</gene>
<evidence type="ECO:0000313" key="2">
    <source>
        <dbReference type="EMBL" id="KGD72793.1"/>
    </source>
</evidence>
<dbReference type="RefSeq" id="WP_038020465.1">
    <property type="nucleotide sequence ID" value="NZ_JPKR02000003.1"/>
</dbReference>
<dbReference type="SUPFAM" id="SSF55729">
    <property type="entry name" value="Acyl-CoA N-acyltransferases (Nat)"/>
    <property type="match status" value="1"/>
</dbReference>
<dbReference type="eggNOG" id="COG0456">
    <property type="taxonomic scope" value="Bacteria"/>
</dbReference>
<dbReference type="GO" id="GO:0016747">
    <property type="term" value="F:acyltransferase activity, transferring groups other than amino-acyl groups"/>
    <property type="evidence" value="ECO:0007669"/>
    <property type="project" value="InterPro"/>
</dbReference>
<dbReference type="EMBL" id="JPKR02000003">
    <property type="protein sequence ID" value="KGD72793.1"/>
    <property type="molecule type" value="Genomic_DNA"/>
</dbReference>